<dbReference type="Proteomes" id="UP001176521">
    <property type="component" value="Unassembled WGS sequence"/>
</dbReference>
<reference evidence="4" key="1">
    <citation type="journal article" date="2023" name="PhytoFront">
        <title>Draft Genome Resources of Seven Strains of Tilletia horrida, Causal Agent of Kernel Smut of Rice.</title>
        <authorList>
            <person name="Khanal S."/>
            <person name="Antony Babu S."/>
            <person name="Zhou X.G."/>
        </authorList>
    </citation>
    <scope>NUCLEOTIDE SEQUENCE</scope>
    <source>
        <strain evidence="4">TX3</strain>
    </source>
</reference>
<evidence type="ECO:0000313" key="4">
    <source>
        <dbReference type="EMBL" id="KAK0525696.1"/>
    </source>
</evidence>
<dbReference type="Pfam" id="PF00436">
    <property type="entry name" value="SSB"/>
    <property type="match status" value="1"/>
</dbReference>
<name>A0AAN6G7W1_9BASI</name>
<feature type="region of interest" description="Disordered" evidence="3">
    <location>
        <begin position="64"/>
        <end position="83"/>
    </location>
</feature>
<evidence type="ECO:0000313" key="5">
    <source>
        <dbReference type="Proteomes" id="UP001176521"/>
    </source>
</evidence>
<dbReference type="AlphaFoldDB" id="A0AAN6G7W1"/>
<protein>
    <submittedName>
        <fullName evidence="4">SsDNA-binding protein, mitochondrial</fullName>
    </submittedName>
</protein>
<comment type="caution">
    <text evidence="4">The sequence shown here is derived from an EMBL/GenBank/DDBJ whole genome shotgun (WGS) entry which is preliminary data.</text>
</comment>
<sequence>MSFARSLTRVSSAASRAVSAPASASFSTSAAAADVARIQLIGRLVADPELKATRSGKDYVSYTVATTDPIGPPAEDGTARPEPTTSFHRIFAFGESSVQRLTKITKGTQVLVDADFRIAKVPATEEGAGPRDQLLVQHRSISVLSKPKTQTAAA</sequence>
<proteinExistence type="predicted"/>
<dbReference type="PROSITE" id="PS50935">
    <property type="entry name" value="SSB"/>
    <property type="match status" value="1"/>
</dbReference>
<dbReference type="GO" id="GO:0003697">
    <property type="term" value="F:single-stranded DNA binding"/>
    <property type="evidence" value="ECO:0007669"/>
    <property type="project" value="InterPro"/>
</dbReference>
<evidence type="ECO:0000256" key="3">
    <source>
        <dbReference type="SAM" id="MobiDB-lite"/>
    </source>
</evidence>
<dbReference type="SUPFAM" id="SSF50249">
    <property type="entry name" value="Nucleic acid-binding proteins"/>
    <property type="match status" value="1"/>
</dbReference>
<organism evidence="4 5">
    <name type="scientific">Tilletia horrida</name>
    <dbReference type="NCBI Taxonomy" id="155126"/>
    <lineage>
        <taxon>Eukaryota</taxon>
        <taxon>Fungi</taxon>
        <taxon>Dikarya</taxon>
        <taxon>Basidiomycota</taxon>
        <taxon>Ustilaginomycotina</taxon>
        <taxon>Exobasidiomycetes</taxon>
        <taxon>Tilletiales</taxon>
        <taxon>Tilletiaceae</taxon>
        <taxon>Tilletia</taxon>
    </lineage>
</organism>
<dbReference type="InterPro" id="IPR000424">
    <property type="entry name" value="Primosome_PriB/ssb"/>
</dbReference>
<gene>
    <name evidence="4" type="primary">RIM1</name>
    <name evidence="4" type="ORF">OC842_005420</name>
</gene>
<dbReference type="EMBL" id="JAPDMQ010000386">
    <property type="protein sequence ID" value="KAK0525696.1"/>
    <property type="molecule type" value="Genomic_DNA"/>
</dbReference>
<keyword evidence="1 2" id="KW-0238">DNA-binding</keyword>
<keyword evidence="5" id="KW-1185">Reference proteome</keyword>
<evidence type="ECO:0000256" key="2">
    <source>
        <dbReference type="PROSITE-ProRule" id="PRU00252"/>
    </source>
</evidence>
<dbReference type="InterPro" id="IPR012340">
    <property type="entry name" value="NA-bd_OB-fold"/>
</dbReference>
<accession>A0AAN6G7W1</accession>
<dbReference type="Gene3D" id="2.40.50.140">
    <property type="entry name" value="Nucleic acid-binding proteins"/>
    <property type="match status" value="1"/>
</dbReference>
<dbReference type="CDD" id="cd04496">
    <property type="entry name" value="SSB_OBF"/>
    <property type="match status" value="1"/>
</dbReference>
<evidence type="ECO:0000256" key="1">
    <source>
        <dbReference type="ARBA" id="ARBA00023125"/>
    </source>
</evidence>